<dbReference type="PIRSF" id="PIRSF039012">
    <property type="entry name" value="ASP"/>
    <property type="match status" value="1"/>
</dbReference>
<dbReference type="CDD" id="cd06251">
    <property type="entry name" value="M14_ASTE_ASPA-like"/>
    <property type="match status" value="1"/>
</dbReference>
<dbReference type="PANTHER" id="PTHR37326">
    <property type="entry name" value="BLL3975 PROTEIN"/>
    <property type="match status" value="1"/>
</dbReference>
<evidence type="ECO:0000256" key="4">
    <source>
        <dbReference type="ARBA" id="ARBA00022833"/>
    </source>
</evidence>
<dbReference type="Pfam" id="PF24827">
    <property type="entry name" value="AstE_AspA_cat"/>
    <property type="match status" value="1"/>
</dbReference>
<evidence type="ECO:0000256" key="5">
    <source>
        <dbReference type="SAM" id="MobiDB-lite"/>
    </source>
</evidence>
<dbReference type="GO" id="GO:0016811">
    <property type="term" value="F:hydrolase activity, acting on carbon-nitrogen (but not peptide) bonds, in linear amides"/>
    <property type="evidence" value="ECO:0007669"/>
    <property type="project" value="InterPro"/>
</dbReference>
<keyword evidence="2" id="KW-0479">Metal-binding</keyword>
<dbReference type="EMBL" id="FOMJ01000007">
    <property type="protein sequence ID" value="SFD65758.1"/>
    <property type="molecule type" value="Genomic_DNA"/>
</dbReference>
<evidence type="ECO:0000313" key="7">
    <source>
        <dbReference type="EMBL" id="SFD65758.1"/>
    </source>
</evidence>
<dbReference type="InterPro" id="IPR043795">
    <property type="entry name" value="N-alpha-Ac-DABA-like"/>
</dbReference>
<dbReference type="OrthoDB" id="9782876at2"/>
<proteinExistence type="predicted"/>
<dbReference type="STRING" id="1123397.SAMN05660831_02029"/>
<evidence type="ECO:0000313" key="8">
    <source>
        <dbReference type="Proteomes" id="UP000198611"/>
    </source>
</evidence>
<keyword evidence="4" id="KW-0862">Zinc</keyword>
<dbReference type="GO" id="GO:0016788">
    <property type="term" value="F:hydrolase activity, acting on ester bonds"/>
    <property type="evidence" value="ECO:0007669"/>
    <property type="project" value="InterPro"/>
</dbReference>
<dbReference type="PANTHER" id="PTHR37326:SF2">
    <property type="entry name" value="SUCCINYLGLUTAMATE DESUCCINYLASE_ASPARTOACYLASE FAMILY PROTEIN"/>
    <property type="match status" value="1"/>
</dbReference>
<feature type="compositionally biased region" description="Acidic residues" evidence="5">
    <location>
        <begin position="337"/>
        <end position="346"/>
    </location>
</feature>
<keyword evidence="3" id="KW-0378">Hydrolase</keyword>
<evidence type="ECO:0000256" key="2">
    <source>
        <dbReference type="ARBA" id="ARBA00022723"/>
    </source>
</evidence>
<dbReference type="RefSeq" id="WP_093428667.1">
    <property type="nucleotide sequence ID" value="NZ_FOMJ01000007.1"/>
</dbReference>
<organism evidence="7 8">
    <name type="scientific">Thiohalospira halophila DSM 15071</name>
    <dbReference type="NCBI Taxonomy" id="1123397"/>
    <lineage>
        <taxon>Bacteria</taxon>
        <taxon>Pseudomonadati</taxon>
        <taxon>Pseudomonadota</taxon>
        <taxon>Gammaproteobacteria</taxon>
        <taxon>Thiohalospirales</taxon>
        <taxon>Thiohalospiraceae</taxon>
        <taxon>Thiohalospira</taxon>
    </lineage>
</organism>
<evidence type="ECO:0000256" key="1">
    <source>
        <dbReference type="ARBA" id="ARBA00001947"/>
    </source>
</evidence>
<gene>
    <name evidence="7" type="ORF">SAMN05660831_02029</name>
</gene>
<accession>A0A1I1U853</accession>
<dbReference type="InterPro" id="IPR055438">
    <property type="entry name" value="AstE_AspA_cat"/>
</dbReference>
<protein>
    <recommendedName>
        <fullName evidence="6">Succinylglutamate desuccinylase/Aspartoacylase catalytic domain-containing protein</fullName>
    </recommendedName>
</protein>
<dbReference type="Gene3D" id="3.40.630.10">
    <property type="entry name" value="Zn peptidases"/>
    <property type="match status" value="1"/>
</dbReference>
<dbReference type="AlphaFoldDB" id="A0A1I1U853"/>
<reference evidence="7 8" key="1">
    <citation type="submission" date="2016-10" db="EMBL/GenBank/DDBJ databases">
        <authorList>
            <person name="de Groot N.N."/>
        </authorList>
    </citation>
    <scope>NUCLEOTIDE SEQUENCE [LARGE SCALE GENOMIC DNA]</scope>
    <source>
        <strain evidence="7 8">HL3</strain>
    </source>
</reference>
<dbReference type="Proteomes" id="UP000198611">
    <property type="component" value="Unassembled WGS sequence"/>
</dbReference>
<sequence length="346" mass="37737">MSTPLVINGTTIPPGRRTTVELPAGRLYTHAPINVPVHVVRGRKDGPRLFVSAAIHGDEINGVEIIRRLLGNSLLRRLRGTLMAVPVVNVHGFIDRTRYLPDRRDLNRSFPGSEKGSLAARLAHLFMNEVVANSTHGIDLHTGALHRSNLPQIRANLDDPETRDLALTFGTPMVLNSDLRDGSLRQAAADADVPILLYEAGEALRFEEPSVRAGVSGIIEVMRKLGMLPPSTRRRKKTTEPVVARTSGWVRAPQSGILRSTTALGARVHRGSTLGIIADPFGVREERIEAPWSGVIIGRLNMPLAYEGDALYHIARFEGPDEAEQVEASSNALSDWAGDDDEPPLV</sequence>
<keyword evidence="8" id="KW-1185">Reference proteome</keyword>
<dbReference type="SUPFAM" id="SSF53187">
    <property type="entry name" value="Zn-dependent exopeptidases"/>
    <property type="match status" value="1"/>
</dbReference>
<feature type="domain" description="Succinylglutamate desuccinylase/Aspartoacylase catalytic" evidence="6">
    <location>
        <begin position="45"/>
        <end position="223"/>
    </location>
</feature>
<comment type="cofactor">
    <cofactor evidence="1">
        <name>Zn(2+)</name>
        <dbReference type="ChEBI" id="CHEBI:29105"/>
    </cofactor>
</comment>
<dbReference type="InterPro" id="IPR053138">
    <property type="entry name" value="N-alpha-Ac-DABA_deacetylase"/>
</dbReference>
<evidence type="ECO:0000256" key="3">
    <source>
        <dbReference type="ARBA" id="ARBA00022801"/>
    </source>
</evidence>
<feature type="region of interest" description="Disordered" evidence="5">
    <location>
        <begin position="323"/>
        <end position="346"/>
    </location>
</feature>
<dbReference type="GO" id="GO:0046872">
    <property type="term" value="F:metal ion binding"/>
    <property type="evidence" value="ECO:0007669"/>
    <property type="project" value="UniProtKB-KW"/>
</dbReference>
<evidence type="ECO:0000259" key="6">
    <source>
        <dbReference type="Pfam" id="PF24827"/>
    </source>
</evidence>
<name>A0A1I1U853_9GAMM</name>